<dbReference type="SUPFAM" id="SSF52540">
    <property type="entry name" value="P-loop containing nucleoside triphosphate hydrolases"/>
    <property type="match status" value="1"/>
</dbReference>
<reference evidence="4" key="2">
    <citation type="journal article" date="2013" name="PLoS Genet.">
        <title>Comparative genome structure, secondary metabolite, and effector coding capacity across Cochliobolus pathogens.</title>
        <authorList>
            <person name="Condon B.J."/>
            <person name="Leng Y."/>
            <person name="Wu D."/>
            <person name="Bushley K.E."/>
            <person name="Ohm R.A."/>
            <person name="Otillar R."/>
            <person name="Martin J."/>
            <person name="Schackwitz W."/>
            <person name="Grimwood J."/>
            <person name="MohdZainudin N."/>
            <person name="Xue C."/>
            <person name="Wang R."/>
            <person name="Manning V.A."/>
            <person name="Dhillon B."/>
            <person name="Tu Z.J."/>
            <person name="Steffenson B.J."/>
            <person name="Salamov A."/>
            <person name="Sun H."/>
            <person name="Lowry S."/>
            <person name="LaButti K."/>
            <person name="Han J."/>
            <person name="Copeland A."/>
            <person name="Lindquist E."/>
            <person name="Barry K."/>
            <person name="Schmutz J."/>
            <person name="Baker S.E."/>
            <person name="Ciuffetti L.M."/>
            <person name="Grigoriev I.V."/>
            <person name="Zhong S."/>
            <person name="Turgeon B.G."/>
        </authorList>
    </citation>
    <scope>NUCLEOTIDE SEQUENCE [LARGE SCALE GENOMIC DNA]</scope>
    <source>
        <strain evidence="4">ND90Pr / ATCC 201652</strain>
    </source>
</reference>
<gene>
    <name evidence="3" type="ORF">COCSADRAFT_177138</name>
</gene>
<dbReference type="PANTHER" id="PTHR46082">
    <property type="entry name" value="ATP/GTP-BINDING PROTEIN-RELATED"/>
    <property type="match status" value="1"/>
</dbReference>
<evidence type="ECO:0000313" key="4">
    <source>
        <dbReference type="Proteomes" id="UP000016934"/>
    </source>
</evidence>
<dbReference type="InterPro" id="IPR011990">
    <property type="entry name" value="TPR-like_helical_dom_sf"/>
</dbReference>
<reference evidence="3 4" key="1">
    <citation type="journal article" date="2012" name="PLoS Pathog.">
        <title>Diverse lifestyles and strategies of plant pathogenesis encoded in the genomes of eighteen Dothideomycetes fungi.</title>
        <authorList>
            <person name="Ohm R.A."/>
            <person name="Feau N."/>
            <person name="Henrissat B."/>
            <person name="Schoch C.L."/>
            <person name="Horwitz B.A."/>
            <person name="Barry K.W."/>
            <person name="Condon B.J."/>
            <person name="Copeland A.C."/>
            <person name="Dhillon B."/>
            <person name="Glaser F."/>
            <person name="Hesse C.N."/>
            <person name="Kosti I."/>
            <person name="LaButti K."/>
            <person name="Lindquist E.A."/>
            <person name="Lucas S."/>
            <person name="Salamov A.A."/>
            <person name="Bradshaw R.E."/>
            <person name="Ciuffetti L."/>
            <person name="Hamelin R.C."/>
            <person name="Kema G.H.J."/>
            <person name="Lawrence C."/>
            <person name="Scott J.A."/>
            <person name="Spatafora J.W."/>
            <person name="Turgeon B.G."/>
            <person name="de Wit P.J.G.M."/>
            <person name="Zhong S."/>
            <person name="Goodwin S.B."/>
            <person name="Grigoriev I.V."/>
        </authorList>
    </citation>
    <scope>NUCLEOTIDE SEQUENCE [LARGE SCALE GENOMIC DNA]</scope>
    <source>
        <strain evidence="4">ND90Pr / ATCC 201652</strain>
    </source>
</reference>
<accession>M2SQ50</accession>
<dbReference type="GO" id="GO:0043531">
    <property type="term" value="F:ADP binding"/>
    <property type="evidence" value="ECO:0007669"/>
    <property type="project" value="InterPro"/>
</dbReference>
<keyword evidence="4" id="KW-1185">Reference proteome</keyword>
<dbReference type="InterPro" id="IPR053137">
    <property type="entry name" value="NLR-like"/>
</dbReference>
<dbReference type="Proteomes" id="UP000016934">
    <property type="component" value="Unassembled WGS sequence"/>
</dbReference>
<dbReference type="SUPFAM" id="SSF48452">
    <property type="entry name" value="TPR-like"/>
    <property type="match status" value="4"/>
</dbReference>
<dbReference type="PANTHER" id="PTHR46082:SF6">
    <property type="entry name" value="AAA+ ATPASE DOMAIN-CONTAINING PROTEIN-RELATED"/>
    <property type="match status" value="1"/>
</dbReference>
<dbReference type="PRINTS" id="PR00381">
    <property type="entry name" value="KINESINLIGHT"/>
</dbReference>
<dbReference type="OrthoDB" id="5986190at2759"/>
<organism evidence="3 4">
    <name type="scientific">Cochliobolus sativus (strain ND90Pr / ATCC 201652)</name>
    <name type="common">Common root rot and spot blotch fungus</name>
    <name type="synonym">Bipolaris sorokiniana</name>
    <dbReference type="NCBI Taxonomy" id="665912"/>
    <lineage>
        <taxon>Eukaryota</taxon>
        <taxon>Fungi</taxon>
        <taxon>Dikarya</taxon>
        <taxon>Ascomycota</taxon>
        <taxon>Pezizomycotina</taxon>
        <taxon>Dothideomycetes</taxon>
        <taxon>Pleosporomycetidae</taxon>
        <taxon>Pleosporales</taxon>
        <taxon>Pleosporineae</taxon>
        <taxon>Pleosporaceae</taxon>
        <taxon>Bipolaris</taxon>
    </lineage>
</organism>
<dbReference type="InterPro" id="IPR010730">
    <property type="entry name" value="HET"/>
</dbReference>
<dbReference type="HOGENOM" id="CLU_000288_125_4_1"/>
<dbReference type="OMA" id="YSNQRRW"/>
<dbReference type="STRING" id="665912.M2SQ50"/>
<evidence type="ECO:0000259" key="1">
    <source>
        <dbReference type="Pfam" id="PF00931"/>
    </source>
</evidence>
<dbReference type="SMART" id="SM00028">
    <property type="entry name" value="TPR"/>
    <property type="match status" value="6"/>
</dbReference>
<dbReference type="Pfam" id="PF00931">
    <property type="entry name" value="NB-ARC"/>
    <property type="match status" value="1"/>
</dbReference>
<dbReference type="InterPro" id="IPR002182">
    <property type="entry name" value="NB-ARC"/>
</dbReference>
<dbReference type="Pfam" id="PF13374">
    <property type="entry name" value="TPR_10"/>
    <property type="match status" value="7"/>
</dbReference>
<proteinExistence type="predicted"/>
<protein>
    <submittedName>
        <fullName evidence="3">Uncharacterized protein</fullName>
    </submittedName>
</protein>
<dbReference type="Gene3D" id="1.25.40.10">
    <property type="entry name" value="Tetratricopeptide repeat domain"/>
    <property type="match status" value="3"/>
</dbReference>
<evidence type="ECO:0000313" key="3">
    <source>
        <dbReference type="EMBL" id="EMD69368.1"/>
    </source>
</evidence>
<dbReference type="eggNOG" id="KOG1840">
    <property type="taxonomic scope" value="Eukaryota"/>
</dbReference>
<dbReference type="RefSeq" id="XP_007694711.1">
    <property type="nucleotide sequence ID" value="XM_007696521.1"/>
</dbReference>
<dbReference type="AlphaFoldDB" id="M2SQ50"/>
<dbReference type="EMBL" id="KB445637">
    <property type="protein sequence ID" value="EMD69368.1"/>
    <property type="molecule type" value="Genomic_DNA"/>
</dbReference>
<dbReference type="Pfam" id="PF06985">
    <property type="entry name" value="HET"/>
    <property type="match status" value="1"/>
</dbReference>
<dbReference type="Pfam" id="PF13424">
    <property type="entry name" value="TPR_12"/>
    <property type="match status" value="2"/>
</dbReference>
<dbReference type="InterPro" id="IPR019734">
    <property type="entry name" value="TPR_rpt"/>
</dbReference>
<feature type="domain" description="NB-ARC" evidence="1">
    <location>
        <begin position="413"/>
        <end position="588"/>
    </location>
</feature>
<feature type="domain" description="Heterokaryon incompatibility" evidence="2">
    <location>
        <begin position="174"/>
        <end position="259"/>
    </location>
</feature>
<name>M2SQ50_COCSN</name>
<dbReference type="KEGG" id="bsc:COCSADRAFT_177138"/>
<sequence>MPRLKPKVGQARRNTFPTVVPIPRGHSTYGTCIAPINSIKADDHALSQSFTSHNDYFNYQPKTDIHDEPHLKRSHIPTPLQLQHDDNTPLSAGPSGYKYMPLSLRTPDLESFRYDHGIEFKKHFSIRETVLNAQWHQIFDEDALLSRTKRKSVQSLRKLKNIFRNFRGKPIPPYAILSHRWGGSEILIENVLNGNYKEKEEGYQKLRFCAEQAAQDGLQYFWIDTCCIDRWDNNERSKAINSMFQWYRNAARCYVFLSDVSLPATADTPQRSDWETSFRKSEWFTRGWTLQELVAPVLVEFFSRQGQRIGDKVSLDQLLHDITEIPLAALHNCPLGQFSISERMRWAEHRRTTEEEDIVYCLLGVLGVSLPTTYGEGKESALRRLQAEVEESGSAPSIIPFSRNQSFVGRELQLTELEAKLFSNKRTTTTLAIVGPGGTGKSQLALEAAFRTRQNSRSCSVFWMDASDRDSLYRSYANIAQKLSISGCNDDQVDTKQVIKRCVTTISARQCLLVFDNVERTAIWPSGLPTTEATSIYLTEFLPHSKLCSIIFTTTESNIAEALAPQNVTVLQELTPDTALRMLRNRVATPFSNTEQQVAMHLLRELLYLPLAIAQAAACIRASSMTVQQYQAQLDHHKDAALKYSNNLSKGEQRECGLRKTVAATLSLSISQVYNSNAVAIGYLFIAACVNRKDISLDLLEAASPRAREDAIKVLDKYALITRRPAESAIEVHRLVHQALCSQLQVQGRLMQWTQCTIRQLLRVFPNDDHSSRSKWRRLLPHAQHALSHSLMDDNNGERLYLTWKCARSLFSDGRYKEAEELFVQVVQTTKRVLGNKHPNTLASKANLASTYRNQGRWKEAEELEVQVVQTRKRVLGEEHPDTLASIVNLASTYSDQGRWKEAEELEVQVMQTRKRVLGEEHPDTLASMANLASVYSHQGRWKEAEELEVQVVQTRKRVLGEEHPDTLTSIVNLASTYSDQGRWKEAEEPEVQVMQTRKRVLGNEHPSTLISMANLASVYSHQGRWREAEELFMQVVQTTKRVLGNEHPKTLTSKANLASTYMNQGRWKKAEELFVQVVQTRKRVFGENHPDTLTSVANLALTYSNQRRWKEAEELGVEVMQMSKSVLGEKHPNTLASIANLASTYSNQRRWKEAEELEVEVMQITKSVLGEEHPNTLTSMANLALTYSDQGRWKEAEELQVQVVQITKRTLGEEHPHTLTSMNDLAFTLQSQARCEEAFALMETCFQLRQQVLGEQHHDTQSSLETLHSWRVEYSNENL</sequence>
<dbReference type="GeneID" id="19133068"/>
<dbReference type="NCBIfam" id="NF040586">
    <property type="entry name" value="FxSxx_TPR"/>
    <property type="match status" value="1"/>
</dbReference>
<evidence type="ECO:0000259" key="2">
    <source>
        <dbReference type="Pfam" id="PF06985"/>
    </source>
</evidence>
<dbReference type="Gene3D" id="3.40.50.300">
    <property type="entry name" value="P-loop containing nucleotide triphosphate hydrolases"/>
    <property type="match status" value="1"/>
</dbReference>
<dbReference type="InterPro" id="IPR027417">
    <property type="entry name" value="P-loop_NTPase"/>
</dbReference>